<evidence type="ECO:0000313" key="2">
    <source>
        <dbReference type="Proteomes" id="UP000314294"/>
    </source>
</evidence>
<protein>
    <submittedName>
        <fullName evidence="1">Uncharacterized protein</fullName>
    </submittedName>
</protein>
<evidence type="ECO:0000313" key="1">
    <source>
        <dbReference type="EMBL" id="TNN69625.1"/>
    </source>
</evidence>
<name>A0A4Z2HWC5_9TELE</name>
<proteinExistence type="predicted"/>
<comment type="caution">
    <text evidence="1">The sequence shown here is derived from an EMBL/GenBank/DDBJ whole genome shotgun (WGS) entry which is preliminary data.</text>
</comment>
<keyword evidence="2" id="KW-1185">Reference proteome</keyword>
<organism evidence="1 2">
    <name type="scientific">Liparis tanakae</name>
    <name type="common">Tanaka's snailfish</name>
    <dbReference type="NCBI Taxonomy" id="230148"/>
    <lineage>
        <taxon>Eukaryota</taxon>
        <taxon>Metazoa</taxon>
        <taxon>Chordata</taxon>
        <taxon>Craniata</taxon>
        <taxon>Vertebrata</taxon>
        <taxon>Euteleostomi</taxon>
        <taxon>Actinopterygii</taxon>
        <taxon>Neopterygii</taxon>
        <taxon>Teleostei</taxon>
        <taxon>Neoteleostei</taxon>
        <taxon>Acanthomorphata</taxon>
        <taxon>Eupercaria</taxon>
        <taxon>Perciformes</taxon>
        <taxon>Cottioidei</taxon>
        <taxon>Cottales</taxon>
        <taxon>Liparidae</taxon>
        <taxon>Liparis</taxon>
    </lineage>
</organism>
<gene>
    <name evidence="1" type="ORF">EYF80_020115</name>
</gene>
<sequence length="151" mass="16584">MNTRPSRLALSHLTTASVKVSQPRALWELARCARTVSTALSNSTPEGTVEAELISQLIDASCRQHAWQPQEPRSAVAWQEKIRVWIRVMVQSIVQSPRRGTRCVNPFLCHTGCAPSPLKCAGNVTPSLRARKASPKNTNFSKSILCAPPDL</sequence>
<dbReference type="EMBL" id="SRLO01000173">
    <property type="protein sequence ID" value="TNN69625.1"/>
    <property type="molecule type" value="Genomic_DNA"/>
</dbReference>
<dbReference type="Proteomes" id="UP000314294">
    <property type="component" value="Unassembled WGS sequence"/>
</dbReference>
<dbReference type="AlphaFoldDB" id="A0A4Z2HWC5"/>
<reference evidence="1 2" key="1">
    <citation type="submission" date="2019-03" db="EMBL/GenBank/DDBJ databases">
        <title>First draft genome of Liparis tanakae, snailfish: a comprehensive survey of snailfish specific genes.</title>
        <authorList>
            <person name="Kim W."/>
            <person name="Song I."/>
            <person name="Jeong J.-H."/>
            <person name="Kim D."/>
            <person name="Kim S."/>
            <person name="Ryu S."/>
            <person name="Song J.Y."/>
            <person name="Lee S.K."/>
        </authorList>
    </citation>
    <scope>NUCLEOTIDE SEQUENCE [LARGE SCALE GENOMIC DNA]</scope>
    <source>
        <tissue evidence="1">Muscle</tissue>
    </source>
</reference>
<accession>A0A4Z2HWC5</accession>